<comment type="subcellular location">
    <subcellularLocation>
        <location evidence="1">Host cell membrane</location>
    </subcellularLocation>
    <subcellularLocation>
        <location evidence="2">Virion membrane</location>
    </subcellularLocation>
</comment>
<evidence type="ECO:0000256" key="6">
    <source>
        <dbReference type="ARBA" id="ARBA00022581"/>
    </source>
</evidence>
<evidence type="ECO:0000256" key="9">
    <source>
        <dbReference type="ARBA" id="ARBA00022844"/>
    </source>
</evidence>
<dbReference type="GO" id="GO:0019062">
    <property type="term" value="P:virion attachment to host cell"/>
    <property type="evidence" value="ECO:0007669"/>
    <property type="project" value="UniProtKB-KW"/>
</dbReference>
<evidence type="ECO:0000256" key="16">
    <source>
        <dbReference type="SAM" id="Phobius"/>
    </source>
</evidence>
<evidence type="ECO:0000256" key="7">
    <source>
        <dbReference type="ARBA" id="ARBA00022595"/>
    </source>
</evidence>
<dbReference type="GO" id="GO:0046718">
    <property type="term" value="P:symbiont entry into host cell"/>
    <property type="evidence" value="ECO:0007669"/>
    <property type="project" value="UniProtKB-KW"/>
</dbReference>
<dbReference type="Pfam" id="PF00429">
    <property type="entry name" value="TLV_coat"/>
    <property type="match status" value="2"/>
</dbReference>
<accession>O92790</accession>
<feature type="region of interest" description="Disordered" evidence="15">
    <location>
        <begin position="36"/>
        <end position="59"/>
    </location>
</feature>
<keyword evidence="7" id="KW-1162">Viral penetration into host cytoplasm</keyword>
<organismHost>
    <name type="scientific">Mus musculus</name>
    <name type="common">Mouse</name>
    <dbReference type="NCBI Taxonomy" id="10090"/>
</organismHost>
<reference evidence="17" key="1">
    <citation type="journal article" date="1998" name="J. Virol.">
        <title>An array of novel murine spleen focus-forming viruses that activate the erythropoietin receptor.</title>
        <authorList>
            <person name="Gomez-Lucia E."/>
            <person name="Zhi Y."/>
            <person name="Nabavi M."/>
            <person name="Zhang W."/>
            <person name="Kabat D."/>
            <person name="Hoatlin M.E."/>
        </authorList>
    </citation>
    <scope>NUCLEOTIDE SEQUENCE</scope>
    <source>
        <strain evidence="17">EE187</strain>
    </source>
</reference>
<keyword evidence="13" id="KW-0325">Glycoprotein</keyword>
<keyword evidence="9" id="KW-0946">Virion</keyword>
<keyword evidence="12 16" id="KW-0472">Membrane</keyword>
<keyword evidence="5" id="KW-1169">Fusion of virus membrane with host cell membrane</keyword>
<keyword evidence="11 17" id="KW-0261">Viral envelope protein</keyword>
<evidence type="ECO:0000256" key="3">
    <source>
        <dbReference type="ARBA" id="ARBA00022506"/>
    </source>
</evidence>
<evidence type="ECO:0000256" key="8">
    <source>
        <dbReference type="ARBA" id="ARBA00022804"/>
    </source>
</evidence>
<dbReference type="GO" id="GO:0019064">
    <property type="term" value="P:fusion of virus membrane with host plasma membrane"/>
    <property type="evidence" value="ECO:0007669"/>
    <property type="project" value="UniProtKB-KW"/>
</dbReference>
<dbReference type="GO" id="GO:0020002">
    <property type="term" value="C:host cell plasma membrane"/>
    <property type="evidence" value="ECO:0007669"/>
    <property type="project" value="UniProtKB-SubCell"/>
</dbReference>
<dbReference type="EMBL" id="AF030175">
    <property type="protein sequence ID" value="AAC15099.1"/>
    <property type="molecule type" value="mRNA"/>
</dbReference>
<keyword evidence="6" id="KW-0945">Host-virus interaction</keyword>
<keyword evidence="16" id="KW-1133">Transmembrane helix</keyword>
<name>O92790_FRSFV</name>
<keyword evidence="16" id="KW-0812">Transmembrane</keyword>
<evidence type="ECO:0000313" key="17">
    <source>
        <dbReference type="EMBL" id="AAC15099.1"/>
    </source>
</evidence>
<evidence type="ECO:0000256" key="5">
    <source>
        <dbReference type="ARBA" id="ARBA00022521"/>
    </source>
</evidence>
<keyword evidence="10" id="KW-1043">Host membrane</keyword>
<keyword evidence="14" id="KW-1160">Virus entry into host cell</keyword>
<sequence length="187" mass="20660">MACSTLSKSPKDKIDPRDLLIPLILFLSLKGARSAAPGSSPHQVSPSPTPTQPPPAGTGDRLLNLVQGAYQALNPTNPDKIQECWLCLVSGPPYYEGVVVLGTYFNHTIALKEKCCFYADHTGLVRDSMAKLRKRLTQRQKLFESSRGWFEGSSNRSPWFTTLISAIMGSLIILLLLLILLIWTLYS</sequence>
<organism evidence="17">
    <name type="scientific">Friend spleen focus-forming virus</name>
    <name type="common">FSFFV</name>
    <dbReference type="NCBI Taxonomy" id="11820"/>
    <lineage>
        <taxon>Viruses</taxon>
        <taxon>Riboviria</taxon>
        <taxon>Pararnavirae</taxon>
        <taxon>Artverviricota</taxon>
        <taxon>Revtraviricetes</taxon>
        <taxon>Ortervirales</taxon>
        <taxon>Retroviridae</taxon>
        <taxon>Orthoretrovirinae</taxon>
        <taxon>Gammaretrovirus</taxon>
        <taxon>Spleen focus-forming virus</taxon>
    </lineage>
</organism>
<evidence type="ECO:0000256" key="14">
    <source>
        <dbReference type="ARBA" id="ARBA00023296"/>
    </source>
</evidence>
<evidence type="ECO:0000256" key="12">
    <source>
        <dbReference type="ARBA" id="ARBA00023136"/>
    </source>
</evidence>
<protein>
    <submittedName>
        <fullName evidence="17">Envelope protein</fullName>
    </submittedName>
</protein>
<evidence type="ECO:0000256" key="13">
    <source>
        <dbReference type="ARBA" id="ARBA00023180"/>
    </source>
</evidence>
<evidence type="ECO:0000256" key="2">
    <source>
        <dbReference type="ARBA" id="ARBA00004182"/>
    </source>
</evidence>
<evidence type="ECO:0000256" key="11">
    <source>
        <dbReference type="ARBA" id="ARBA00022879"/>
    </source>
</evidence>
<gene>
    <name evidence="17" type="primary">env</name>
</gene>
<evidence type="ECO:0000256" key="4">
    <source>
        <dbReference type="ARBA" id="ARBA00022511"/>
    </source>
</evidence>
<keyword evidence="4" id="KW-1032">Host cell membrane</keyword>
<evidence type="ECO:0000256" key="10">
    <source>
        <dbReference type="ARBA" id="ARBA00022870"/>
    </source>
</evidence>
<dbReference type="PANTHER" id="PTHR10424">
    <property type="entry name" value="VIRAL ENVELOPE PROTEIN"/>
    <property type="match status" value="1"/>
</dbReference>
<dbReference type="Gene3D" id="1.10.287.210">
    <property type="match status" value="1"/>
</dbReference>
<dbReference type="GO" id="GO:0055036">
    <property type="term" value="C:virion membrane"/>
    <property type="evidence" value="ECO:0007669"/>
    <property type="project" value="UniProtKB-SubCell"/>
</dbReference>
<evidence type="ECO:0000256" key="1">
    <source>
        <dbReference type="ARBA" id="ARBA00004165"/>
    </source>
</evidence>
<dbReference type="PANTHER" id="PTHR10424:SF72">
    <property type="entry name" value="BC035947 PROTEIN-RELATED"/>
    <property type="match status" value="1"/>
</dbReference>
<evidence type="ECO:0000256" key="15">
    <source>
        <dbReference type="SAM" id="MobiDB-lite"/>
    </source>
</evidence>
<dbReference type="InterPro" id="IPR018154">
    <property type="entry name" value="TLV/ENV_coat_polyprotein"/>
</dbReference>
<feature type="compositionally biased region" description="Pro residues" evidence="15">
    <location>
        <begin position="47"/>
        <end position="56"/>
    </location>
</feature>
<dbReference type="GO" id="GO:0019031">
    <property type="term" value="C:viral envelope"/>
    <property type="evidence" value="ECO:0007669"/>
    <property type="project" value="UniProtKB-KW"/>
</dbReference>
<feature type="transmembrane region" description="Helical" evidence="16">
    <location>
        <begin position="159"/>
        <end position="186"/>
    </location>
</feature>
<keyword evidence="8" id="KW-1161">Viral attachment to host cell</keyword>
<keyword evidence="3" id="KW-1168">Fusion of virus membrane with host membrane</keyword>
<proteinExistence type="evidence at transcript level"/>